<sequence length="298" mass="33459">MSGKRRICYVCLGGVWAFILFFASHAAAVDLQDIKARGVLRHLGIPYAHFVSGDGDGMDVELMRNFAGYLGVRYQYVETDWDTVIADLTGNKVKAVGDSVEILGESPMRGDLVANGFTILPWRKKVVDFSRPTFPSQIWLVARADSSLKPIKPTNRITRDIEQTRALLKNRKVLALKKTCLDPDLYNLSETGANVTCFTGKLNELAPAVIKGEAEATILDVPDALIALEKWPGKLKIIGPISPRQEMAVAFPKESVHLREAFNRFLLQSQKDGTYERIVRKYYPTAFAFFPEFFKKRQ</sequence>
<proteinExistence type="predicted"/>
<dbReference type="HOGENOM" id="CLU_068019_0_0_7"/>
<evidence type="ECO:0000313" key="4">
    <source>
        <dbReference type="EMBL" id="AAR34902.1"/>
    </source>
</evidence>
<gene>
    <name evidence="4" type="ordered locus">GSU1528</name>
</gene>
<dbReference type="Pfam" id="PF00497">
    <property type="entry name" value="SBP_bac_3"/>
    <property type="match status" value="1"/>
</dbReference>
<dbReference type="STRING" id="243231.GSU1528"/>
<evidence type="ECO:0000259" key="3">
    <source>
        <dbReference type="SMART" id="SM00062"/>
    </source>
</evidence>
<dbReference type="PATRIC" id="fig|243231.5.peg.1571"/>
<keyword evidence="1 2" id="KW-0732">Signal</keyword>
<reference evidence="4 5" key="2">
    <citation type="journal article" date="2012" name="BMC Genomics">
        <title>Comparative genomic analysis of Geobacter sulfurreducens KN400, a strain with enhanced capacity for extracellular electron transfer and electricity production.</title>
        <authorList>
            <person name="Butler J.E."/>
            <person name="Young N.D."/>
            <person name="Aklujkar M."/>
            <person name="Lovley D.R."/>
        </authorList>
    </citation>
    <scope>NUCLEOTIDE SEQUENCE [LARGE SCALE GENOMIC DNA]</scope>
    <source>
        <strain evidence="5">ATCC 51573 / DSM 12127 / PCA</strain>
    </source>
</reference>
<dbReference type="eggNOG" id="COG0834">
    <property type="taxonomic scope" value="Bacteria"/>
</dbReference>
<dbReference type="SMART" id="SM00062">
    <property type="entry name" value="PBPb"/>
    <property type="match status" value="1"/>
</dbReference>
<dbReference type="SUPFAM" id="SSF53850">
    <property type="entry name" value="Periplasmic binding protein-like II"/>
    <property type="match status" value="1"/>
</dbReference>
<evidence type="ECO:0000256" key="1">
    <source>
        <dbReference type="ARBA" id="ARBA00022729"/>
    </source>
</evidence>
<name>Q74CZ1_GEOSL</name>
<dbReference type="OrthoDB" id="368476at2"/>
<dbReference type="PANTHER" id="PTHR35936">
    <property type="entry name" value="MEMBRANE-BOUND LYTIC MUREIN TRANSGLYCOSYLASE F"/>
    <property type="match status" value="1"/>
</dbReference>
<dbReference type="PANTHER" id="PTHR35936:SF17">
    <property type="entry name" value="ARGININE-BINDING EXTRACELLULAR PROTEIN ARTP"/>
    <property type="match status" value="1"/>
</dbReference>
<feature type="domain" description="Solute-binding protein family 3/N-terminal" evidence="3">
    <location>
        <begin position="44"/>
        <end position="286"/>
    </location>
</feature>
<evidence type="ECO:0000313" key="5">
    <source>
        <dbReference type="Proteomes" id="UP000000577"/>
    </source>
</evidence>
<feature type="signal peptide" evidence="2">
    <location>
        <begin position="1"/>
        <end position="26"/>
    </location>
</feature>
<dbReference type="GO" id="GO:0016597">
    <property type="term" value="F:amino acid binding"/>
    <property type="evidence" value="ECO:0000318"/>
    <property type="project" value="GO_Central"/>
</dbReference>
<dbReference type="EMBL" id="AE017180">
    <property type="protein sequence ID" value="AAR34902.1"/>
    <property type="molecule type" value="Genomic_DNA"/>
</dbReference>
<reference evidence="4 5" key="1">
    <citation type="journal article" date="2003" name="Science">
        <title>Genome of Geobacter sulfurreducens: metal reduction in subsurface environments.</title>
        <authorList>
            <person name="Methe B.A."/>
            <person name="Nelson K.E."/>
            <person name="Eisen J.A."/>
            <person name="Paulsen I.T."/>
            <person name="Nelson W."/>
            <person name="Heidelberg J.F."/>
            <person name="Wu D."/>
            <person name="Wu M."/>
            <person name="Ward N."/>
            <person name="Beanan M.J."/>
            <person name="Dodson R.J."/>
            <person name="Madupu R."/>
            <person name="Brinkac L.M."/>
            <person name="Daugherty S.C."/>
            <person name="DeBoy R.T."/>
            <person name="Durkin A.S."/>
            <person name="Gwinn M."/>
            <person name="Kolonay J.F."/>
            <person name="Sullivan S.A."/>
            <person name="Haft D.H."/>
            <person name="Selengut J."/>
            <person name="Davidsen T.M."/>
            <person name="Zafar N."/>
            <person name="White O."/>
            <person name="Tran B."/>
            <person name="Romero C."/>
            <person name="Forberger H.A."/>
            <person name="Weidman J."/>
            <person name="Khouri H."/>
            <person name="Feldblyum T.V."/>
            <person name="Utterback T.R."/>
            <person name="Van Aken S.E."/>
            <person name="Lovley D.R."/>
            <person name="Fraser C.M."/>
        </authorList>
    </citation>
    <scope>NUCLEOTIDE SEQUENCE [LARGE SCALE GENOMIC DNA]</scope>
    <source>
        <strain evidence="5">ATCC 51573 / DSM 12127 / PCA</strain>
    </source>
</reference>
<keyword evidence="5" id="KW-1185">Reference proteome</keyword>
<dbReference type="InterPro" id="IPR001638">
    <property type="entry name" value="Solute-binding_3/MltF_N"/>
</dbReference>
<dbReference type="AlphaFoldDB" id="Q74CZ1"/>
<dbReference type="GO" id="GO:0030288">
    <property type="term" value="C:outer membrane-bounded periplasmic space"/>
    <property type="evidence" value="ECO:0000318"/>
    <property type="project" value="GO_Central"/>
</dbReference>
<evidence type="ECO:0000256" key="2">
    <source>
        <dbReference type="SAM" id="SignalP"/>
    </source>
</evidence>
<organism evidence="4 5">
    <name type="scientific">Geobacter sulfurreducens (strain ATCC 51573 / DSM 12127 / PCA)</name>
    <dbReference type="NCBI Taxonomy" id="243231"/>
    <lineage>
        <taxon>Bacteria</taxon>
        <taxon>Pseudomonadati</taxon>
        <taxon>Thermodesulfobacteriota</taxon>
        <taxon>Desulfuromonadia</taxon>
        <taxon>Geobacterales</taxon>
        <taxon>Geobacteraceae</taxon>
        <taxon>Geobacter</taxon>
    </lineage>
</organism>
<dbReference type="RefSeq" id="WP_010942175.1">
    <property type="nucleotide sequence ID" value="NC_002939.5"/>
</dbReference>
<dbReference type="InParanoid" id="Q74CZ1"/>
<dbReference type="CDD" id="cd01009">
    <property type="entry name" value="PBP2_YfhD_N"/>
    <property type="match status" value="1"/>
</dbReference>
<dbReference type="Proteomes" id="UP000000577">
    <property type="component" value="Chromosome"/>
</dbReference>
<dbReference type="EnsemblBacteria" id="AAR34902">
    <property type="protein sequence ID" value="AAR34902"/>
    <property type="gene ID" value="GSU1528"/>
</dbReference>
<protein>
    <submittedName>
        <fullName evidence="4">ABC transporter, periplasmic substrate-binding protein</fullName>
    </submittedName>
</protein>
<feature type="chain" id="PRO_5004285343" evidence="2">
    <location>
        <begin position="27"/>
        <end position="298"/>
    </location>
</feature>
<accession>Q74CZ1</accession>
<dbReference type="KEGG" id="gsu:GSU1528"/>
<dbReference type="Gene3D" id="3.40.190.10">
    <property type="entry name" value="Periplasmic binding protein-like II"/>
    <property type="match status" value="2"/>
</dbReference>
<dbReference type="SMR" id="Q74CZ1"/>